<dbReference type="EMBL" id="CP015994">
    <property type="protein sequence ID" value="ASI47961.1"/>
    <property type="molecule type" value="Genomic_DNA"/>
</dbReference>
<reference evidence="2" key="1">
    <citation type="submission" date="2018-06" db="EMBL/GenBank/DDBJ databases">
        <title>The Anaplasma ovis genome reveals a high proportion of pseudogenes.</title>
        <authorList>
            <person name="Liu Z."/>
            <person name="Peasley A.M."/>
            <person name="Yang J."/>
            <person name="Li Y."/>
            <person name="Guan G."/>
            <person name="Luo J."/>
            <person name="Yin H."/>
            <person name="Brayton K.A."/>
        </authorList>
    </citation>
    <scope>NUCLEOTIDE SEQUENCE [LARGE SCALE GENOMIC DNA]</scope>
    <source>
        <strain evidence="2">Haibei</strain>
    </source>
</reference>
<name>A0A2Z2LC51_9RICK</name>
<protein>
    <submittedName>
        <fullName evidence="1">Uncharacterized protein</fullName>
    </submittedName>
</protein>
<accession>A0A2Z2LC51</accession>
<keyword evidence="2" id="KW-1185">Reference proteome</keyword>
<dbReference type="Proteomes" id="UP000259762">
    <property type="component" value="Chromosome"/>
</dbReference>
<proteinExistence type="predicted"/>
<gene>
    <name evidence="1" type="ORF">AOV_04130</name>
</gene>
<evidence type="ECO:0000313" key="2">
    <source>
        <dbReference type="Proteomes" id="UP000259762"/>
    </source>
</evidence>
<sequence length="59" mass="6132">MYGCQYVASSATEAGSGCVNNVCELSTCGVAGWISGMDKPNSVLELFPNGILKTYSHLG</sequence>
<dbReference type="KEGG" id="aoh:AOV_04130"/>
<organism evidence="1 2">
    <name type="scientific">Anaplasma ovis str. Haibei</name>
    <dbReference type="NCBI Taxonomy" id="1248439"/>
    <lineage>
        <taxon>Bacteria</taxon>
        <taxon>Pseudomonadati</taxon>
        <taxon>Pseudomonadota</taxon>
        <taxon>Alphaproteobacteria</taxon>
        <taxon>Rickettsiales</taxon>
        <taxon>Anaplasmataceae</taxon>
        <taxon>Anaplasma</taxon>
    </lineage>
</organism>
<evidence type="ECO:0000313" key="1">
    <source>
        <dbReference type="EMBL" id="ASI47961.1"/>
    </source>
</evidence>
<dbReference type="AlphaFoldDB" id="A0A2Z2LC51"/>
<reference evidence="1 2" key="2">
    <citation type="journal article" date="2019" name="BMC Genomics">
        <title>The Anaplasma ovis genome reveals a high proportion of pseudogenes.</title>
        <authorList>
            <person name="Liu Z."/>
            <person name="Peasley A.M."/>
            <person name="Yang J."/>
            <person name="Li Y."/>
            <person name="Guan G."/>
            <person name="Luo J."/>
            <person name="Yin H."/>
            <person name="Brayton K.A."/>
        </authorList>
    </citation>
    <scope>NUCLEOTIDE SEQUENCE [LARGE SCALE GENOMIC DNA]</scope>
    <source>
        <strain evidence="1 2">Haibei</strain>
    </source>
</reference>